<evidence type="ECO:0000313" key="1">
    <source>
        <dbReference type="EMBL" id="KLO08341.1"/>
    </source>
</evidence>
<reference evidence="1 2" key="1">
    <citation type="submission" date="2015-04" db="EMBL/GenBank/DDBJ databases">
        <title>Complete genome sequence of Schizopora paradoxa KUC8140, a cosmopolitan wood degrader in East Asia.</title>
        <authorList>
            <consortium name="DOE Joint Genome Institute"/>
            <person name="Min B."/>
            <person name="Park H."/>
            <person name="Jang Y."/>
            <person name="Kim J.-J."/>
            <person name="Kim K.H."/>
            <person name="Pangilinan J."/>
            <person name="Lipzen A."/>
            <person name="Riley R."/>
            <person name="Grigoriev I.V."/>
            <person name="Spatafora J.W."/>
            <person name="Choi I.-G."/>
        </authorList>
    </citation>
    <scope>NUCLEOTIDE SEQUENCE [LARGE SCALE GENOMIC DNA]</scope>
    <source>
        <strain evidence="1 2">KUC8140</strain>
    </source>
</reference>
<dbReference type="AlphaFoldDB" id="A0A0H2RU23"/>
<accession>A0A0H2RU23</accession>
<gene>
    <name evidence="1" type="ORF">SCHPADRAFT_612078</name>
</gene>
<dbReference type="InParanoid" id="A0A0H2RU23"/>
<proteinExistence type="predicted"/>
<organism evidence="1 2">
    <name type="scientific">Schizopora paradoxa</name>
    <dbReference type="NCBI Taxonomy" id="27342"/>
    <lineage>
        <taxon>Eukaryota</taxon>
        <taxon>Fungi</taxon>
        <taxon>Dikarya</taxon>
        <taxon>Basidiomycota</taxon>
        <taxon>Agaricomycotina</taxon>
        <taxon>Agaricomycetes</taxon>
        <taxon>Hymenochaetales</taxon>
        <taxon>Schizoporaceae</taxon>
        <taxon>Schizopora</taxon>
    </lineage>
</organism>
<dbReference type="Proteomes" id="UP000053477">
    <property type="component" value="Unassembled WGS sequence"/>
</dbReference>
<dbReference type="EMBL" id="KQ086095">
    <property type="protein sequence ID" value="KLO08341.1"/>
    <property type="molecule type" value="Genomic_DNA"/>
</dbReference>
<evidence type="ECO:0000313" key="2">
    <source>
        <dbReference type="Proteomes" id="UP000053477"/>
    </source>
</evidence>
<protein>
    <submittedName>
        <fullName evidence="1">Uncharacterized protein</fullName>
    </submittedName>
</protein>
<keyword evidence="2" id="KW-1185">Reference proteome</keyword>
<sequence>MFKDLIFVRDYETPKYRRPIDKFLLPGVSCCRPPLPPQTSSPDKARSLHHDYRRCILSRNLLLSTAYKGGTMDANSTHLKFNPALNSKTFILSAIYLNSKCQIAQRPLPRTLMLILVLSARFDTMNKLFISSFLLALLFKSSLVVAADVAAPVAAPQQTGPSLVDGIGNAINNFIESGDRVL</sequence>
<name>A0A0H2RU23_9AGAM</name>